<protein>
    <submittedName>
        <fullName evidence="7">Amino acid permease</fullName>
    </submittedName>
</protein>
<dbReference type="EMBL" id="JRZE01000005">
    <property type="protein sequence ID" value="KHF43809.1"/>
    <property type="molecule type" value="Genomic_DNA"/>
</dbReference>
<evidence type="ECO:0000256" key="5">
    <source>
        <dbReference type="ARBA" id="ARBA00023136"/>
    </source>
</evidence>
<name>A0A837D7K1_9PSEU</name>
<dbReference type="OrthoDB" id="4568421at2"/>
<dbReference type="GO" id="GO:0005886">
    <property type="term" value="C:plasma membrane"/>
    <property type="evidence" value="ECO:0007669"/>
    <property type="project" value="UniProtKB-SubCell"/>
</dbReference>
<feature type="transmembrane region" description="Helical" evidence="6">
    <location>
        <begin position="132"/>
        <end position="151"/>
    </location>
</feature>
<proteinExistence type="predicted"/>
<evidence type="ECO:0000256" key="6">
    <source>
        <dbReference type="SAM" id="Phobius"/>
    </source>
</evidence>
<evidence type="ECO:0000256" key="2">
    <source>
        <dbReference type="ARBA" id="ARBA00022475"/>
    </source>
</evidence>
<organism evidence="7 8">
    <name type="scientific">Saccharomonospora viridis</name>
    <dbReference type="NCBI Taxonomy" id="1852"/>
    <lineage>
        <taxon>Bacteria</taxon>
        <taxon>Bacillati</taxon>
        <taxon>Actinomycetota</taxon>
        <taxon>Actinomycetes</taxon>
        <taxon>Pseudonocardiales</taxon>
        <taxon>Pseudonocardiaceae</taxon>
        <taxon>Saccharomonospora</taxon>
    </lineage>
</organism>
<feature type="transmembrane region" description="Helical" evidence="6">
    <location>
        <begin position="204"/>
        <end position="222"/>
    </location>
</feature>
<dbReference type="RefSeq" id="WP_015786678.1">
    <property type="nucleotide sequence ID" value="NZ_CALJZO010000053.1"/>
</dbReference>
<comment type="caution">
    <text evidence="7">The sequence shown here is derived from an EMBL/GenBank/DDBJ whole genome shotgun (WGS) entry which is preliminary data.</text>
</comment>
<feature type="transmembrane region" description="Helical" evidence="6">
    <location>
        <begin position="96"/>
        <end position="120"/>
    </location>
</feature>
<evidence type="ECO:0000256" key="1">
    <source>
        <dbReference type="ARBA" id="ARBA00004651"/>
    </source>
</evidence>
<accession>A0A837D7K1</accession>
<dbReference type="GO" id="GO:0022857">
    <property type="term" value="F:transmembrane transporter activity"/>
    <property type="evidence" value="ECO:0007669"/>
    <property type="project" value="InterPro"/>
</dbReference>
<dbReference type="Gene3D" id="1.20.1740.10">
    <property type="entry name" value="Amino acid/polyamine transporter I"/>
    <property type="match status" value="1"/>
</dbReference>
<evidence type="ECO:0000256" key="3">
    <source>
        <dbReference type="ARBA" id="ARBA00022692"/>
    </source>
</evidence>
<feature type="transmembrane region" description="Helical" evidence="6">
    <location>
        <begin position="243"/>
        <end position="267"/>
    </location>
</feature>
<feature type="transmembrane region" description="Helical" evidence="6">
    <location>
        <begin position="396"/>
        <end position="414"/>
    </location>
</feature>
<dbReference type="Pfam" id="PF13520">
    <property type="entry name" value="AA_permease_2"/>
    <property type="match status" value="1"/>
</dbReference>
<feature type="transmembrane region" description="Helical" evidence="6">
    <location>
        <begin position="163"/>
        <end position="184"/>
    </location>
</feature>
<keyword evidence="3 6" id="KW-0812">Transmembrane</keyword>
<keyword evidence="2" id="KW-1003">Cell membrane</keyword>
<dbReference type="OMA" id="TYVNCKS"/>
<feature type="transmembrane region" description="Helical" evidence="6">
    <location>
        <begin position="57"/>
        <end position="76"/>
    </location>
</feature>
<reference evidence="7 8" key="1">
    <citation type="submission" date="2014-10" db="EMBL/GenBank/DDBJ databases">
        <title>Genome sequence of Micropolyspora internatus JCM3315.</title>
        <authorList>
            <person name="Shin S.-K."/>
            <person name="Yi H."/>
        </authorList>
    </citation>
    <scope>NUCLEOTIDE SEQUENCE [LARGE SCALE GENOMIC DNA]</scope>
    <source>
        <strain evidence="7 8">JCM 3315</strain>
    </source>
</reference>
<feature type="transmembrane region" description="Helical" evidence="6">
    <location>
        <begin position="287"/>
        <end position="317"/>
    </location>
</feature>
<keyword evidence="5 6" id="KW-0472">Membrane</keyword>
<sequence>MSSTVPPATTTAGRSSGPQLHRVIGPKLLLLFVVGDILGASIYSLTGKVAGRVGGALWLPFFIAFVVAFLTAFSYLELVGKYPRAAGAALYTQRAFGAHLLTFMVAFAVMCSGITSASSAAEAFSGDYLQEFVSAPETLISLAFLTLLALINYRGVSESVKLNVLLTAIELTGLLIIVTIGVTAVFQGNGDPGRLLELNSDSGVFFGITSATALAFFSLVGFEDSVNMVEETHDPTRTFPRAILTGIVICATIYLLVAVTSSLLVPVEVLEGSTAPLLEVVRVGAPWFPLIAFSGIALFSVINSALINMMMASRLLYGMANEGLIPRQFGTVHPRRRTPWVAIVFTSLLAIGLVSALDIESLGSTTSLLLLIVFAIVNVAVLVLRREKVEHRHFRAPTAIPVLGAVSCAFFASPLTGRDLSEYGIVAVLLAIGFVFWLINQFAMRKTGSTVDSK</sequence>
<evidence type="ECO:0000256" key="4">
    <source>
        <dbReference type="ARBA" id="ARBA00022989"/>
    </source>
</evidence>
<keyword evidence="4 6" id="KW-1133">Transmembrane helix</keyword>
<feature type="transmembrane region" description="Helical" evidence="6">
    <location>
        <begin position="420"/>
        <end position="439"/>
    </location>
</feature>
<evidence type="ECO:0000313" key="7">
    <source>
        <dbReference type="EMBL" id="KHF43809.1"/>
    </source>
</evidence>
<gene>
    <name evidence="7" type="ORF">MINT15_25340</name>
</gene>
<feature type="transmembrane region" description="Helical" evidence="6">
    <location>
        <begin position="363"/>
        <end position="384"/>
    </location>
</feature>
<evidence type="ECO:0000313" key="8">
    <source>
        <dbReference type="Proteomes" id="UP000030848"/>
    </source>
</evidence>
<dbReference type="InterPro" id="IPR002293">
    <property type="entry name" value="AA/rel_permease1"/>
</dbReference>
<dbReference type="PANTHER" id="PTHR42770">
    <property type="entry name" value="AMINO ACID TRANSPORTER-RELATED"/>
    <property type="match status" value="1"/>
</dbReference>
<feature type="transmembrane region" description="Helical" evidence="6">
    <location>
        <begin position="338"/>
        <end position="357"/>
    </location>
</feature>
<dbReference type="Proteomes" id="UP000030848">
    <property type="component" value="Unassembled WGS sequence"/>
</dbReference>
<dbReference type="PANTHER" id="PTHR42770:SF11">
    <property type="entry name" value="INNER MEMBRANE TRANSPORT PROTEIN YBAT"/>
    <property type="match status" value="1"/>
</dbReference>
<dbReference type="AlphaFoldDB" id="A0A837D7K1"/>
<dbReference type="InterPro" id="IPR050367">
    <property type="entry name" value="APC_superfamily"/>
</dbReference>
<dbReference type="PIRSF" id="PIRSF006060">
    <property type="entry name" value="AA_transporter"/>
    <property type="match status" value="1"/>
</dbReference>
<comment type="subcellular location">
    <subcellularLocation>
        <location evidence="1">Cell membrane</location>
        <topology evidence="1">Multi-pass membrane protein</topology>
    </subcellularLocation>
</comment>
<feature type="transmembrane region" description="Helical" evidence="6">
    <location>
        <begin position="28"/>
        <end position="45"/>
    </location>
</feature>